<dbReference type="PROSITE" id="PS00137">
    <property type="entry name" value="SUBTILASE_HIS"/>
    <property type="match status" value="1"/>
</dbReference>
<evidence type="ECO:0000259" key="9">
    <source>
        <dbReference type="Pfam" id="PF00082"/>
    </source>
</evidence>
<feature type="signal peptide" evidence="8">
    <location>
        <begin position="1"/>
        <end position="29"/>
    </location>
</feature>
<dbReference type="PANTHER" id="PTHR43806:SF11">
    <property type="entry name" value="CEREVISIN-RELATED"/>
    <property type="match status" value="1"/>
</dbReference>
<dbReference type="Pfam" id="PF00082">
    <property type="entry name" value="Peptidase_S8"/>
    <property type="match status" value="1"/>
</dbReference>
<evidence type="ECO:0000313" key="11">
    <source>
        <dbReference type="Proteomes" id="UP001500630"/>
    </source>
</evidence>
<evidence type="ECO:0000256" key="8">
    <source>
        <dbReference type="SAM" id="SignalP"/>
    </source>
</evidence>
<feature type="active site" description="Charge relay system" evidence="5">
    <location>
        <position position="147"/>
    </location>
</feature>
<feature type="compositionally biased region" description="Low complexity" evidence="7">
    <location>
        <begin position="455"/>
        <end position="483"/>
    </location>
</feature>
<dbReference type="InterPro" id="IPR050131">
    <property type="entry name" value="Peptidase_S8_subtilisin-like"/>
</dbReference>
<keyword evidence="3 5" id="KW-0378">Hydrolase</keyword>
<evidence type="ECO:0000313" key="10">
    <source>
        <dbReference type="EMBL" id="GAA3590232.1"/>
    </source>
</evidence>
<feature type="active site" description="Charge relay system" evidence="5">
    <location>
        <position position="391"/>
    </location>
</feature>
<dbReference type="EMBL" id="BAABDQ010000025">
    <property type="protein sequence ID" value="GAA3590232.1"/>
    <property type="molecule type" value="Genomic_DNA"/>
</dbReference>
<dbReference type="PANTHER" id="PTHR43806">
    <property type="entry name" value="PEPTIDASE S8"/>
    <property type="match status" value="1"/>
</dbReference>
<dbReference type="InterPro" id="IPR023827">
    <property type="entry name" value="Peptidase_S8_Asp-AS"/>
</dbReference>
<proteinExistence type="inferred from homology"/>
<evidence type="ECO:0000256" key="6">
    <source>
        <dbReference type="RuleBase" id="RU003355"/>
    </source>
</evidence>
<comment type="caution">
    <text evidence="10">The sequence shown here is derived from an EMBL/GenBank/DDBJ whole genome shotgun (WGS) entry which is preliminary data.</text>
</comment>
<evidence type="ECO:0000256" key="5">
    <source>
        <dbReference type="PROSITE-ProRule" id="PRU01240"/>
    </source>
</evidence>
<dbReference type="Gene3D" id="3.40.50.200">
    <property type="entry name" value="Peptidase S8/S53 domain"/>
    <property type="match status" value="1"/>
</dbReference>
<evidence type="ECO:0000256" key="2">
    <source>
        <dbReference type="ARBA" id="ARBA00022670"/>
    </source>
</evidence>
<protein>
    <recommendedName>
        <fullName evidence="9">Peptidase S8/S53 domain-containing protein</fullName>
    </recommendedName>
</protein>
<feature type="domain" description="Peptidase S8/S53" evidence="9">
    <location>
        <begin position="138"/>
        <end position="422"/>
    </location>
</feature>
<organism evidence="10 11">
    <name type="scientific">Nonomuraea rosea</name>
    <dbReference type="NCBI Taxonomy" id="638574"/>
    <lineage>
        <taxon>Bacteria</taxon>
        <taxon>Bacillati</taxon>
        <taxon>Actinomycetota</taxon>
        <taxon>Actinomycetes</taxon>
        <taxon>Streptosporangiales</taxon>
        <taxon>Streptosporangiaceae</taxon>
        <taxon>Nonomuraea</taxon>
    </lineage>
</organism>
<dbReference type="InterPro" id="IPR000209">
    <property type="entry name" value="Peptidase_S8/S53_dom"/>
</dbReference>
<keyword evidence="2 5" id="KW-0645">Protease</keyword>
<keyword evidence="8" id="KW-0732">Signal</keyword>
<dbReference type="PRINTS" id="PR00723">
    <property type="entry name" value="SUBTILISIN"/>
</dbReference>
<dbReference type="PROSITE" id="PS00138">
    <property type="entry name" value="SUBTILASE_SER"/>
    <property type="match status" value="1"/>
</dbReference>
<reference evidence="11" key="1">
    <citation type="journal article" date="2019" name="Int. J. Syst. Evol. Microbiol.">
        <title>The Global Catalogue of Microorganisms (GCM) 10K type strain sequencing project: providing services to taxonomists for standard genome sequencing and annotation.</title>
        <authorList>
            <consortium name="The Broad Institute Genomics Platform"/>
            <consortium name="The Broad Institute Genome Sequencing Center for Infectious Disease"/>
            <person name="Wu L."/>
            <person name="Ma J."/>
        </authorList>
    </citation>
    <scope>NUCLEOTIDE SEQUENCE [LARGE SCALE GENOMIC DNA]</scope>
    <source>
        <strain evidence="11">JCM 17326</strain>
    </source>
</reference>
<dbReference type="PROSITE" id="PS00136">
    <property type="entry name" value="SUBTILASE_ASP"/>
    <property type="match status" value="1"/>
</dbReference>
<dbReference type="PROSITE" id="PS51892">
    <property type="entry name" value="SUBTILASE"/>
    <property type="match status" value="1"/>
</dbReference>
<dbReference type="InterPro" id="IPR015500">
    <property type="entry name" value="Peptidase_S8_subtilisin-rel"/>
</dbReference>
<feature type="region of interest" description="Disordered" evidence="7">
    <location>
        <begin position="441"/>
        <end position="518"/>
    </location>
</feature>
<keyword evidence="11" id="KW-1185">Reference proteome</keyword>
<evidence type="ECO:0000256" key="1">
    <source>
        <dbReference type="ARBA" id="ARBA00011073"/>
    </source>
</evidence>
<evidence type="ECO:0000256" key="3">
    <source>
        <dbReference type="ARBA" id="ARBA00022801"/>
    </source>
</evidence>
<comment type="similarity">
    <text evidence="1 5 6">Belongs to the peptidase S8 family.</text>
</comment>
<dbReference type="Proteomes" id="UP001500630">
    <property type="component" value="Unassembled WGS sequence"/>
</dbReference>
<evidence type="ECO:0000256" key="7">
    <source>
        <dbReference type="SAM" id="MobiDB-lite"/>
    </source>
</evidence>
<sequence length="635" mass="65439">MRLRSLLASTSVLAITATAALAVASPAQAATDDPAVAKSLAAEVQKGEKVRAIIEIQRGQKPAEVARTVEAASGATKVISKADSDGFLVATVDKATLAELKTDDRVKAVYEDEVSKPTLDVSTKLIGSDKANQAGWTGKGSTIAILDTGIDRDHPFLAGRIVGEACFSSSDPDPYYQAVLVCPNGEPSQIGVGAADAETAACVVSGVNKCYHGTHVAGIAAGKKAGPVSFNGVAPEAGILPIQVSSKFGGPICEDQDTTAPCILSFTSDQMRALRHVEEVRAALNVVAVNMSIGGGPRYQVHCNGAPLETEILSLKSSGVATVISSGNNGHENGIVRPACIAAAVAVGATDDNDAPAPFGNRGPLIDLFAPGVAIDSSVPGNTFRVLNGTSMSAPHVAGALALVRQAYPALSGDELVEKLRATGKSITYRSGDTMVTTKRIDLTAALPPRPTASPTPASTPASTPAATAAATPKPSPTAGPTSRGTVSDPITDTGPLPVPDTCERGKGAEPLNAKRWATEMRRGKGTLTDRTLVCYLSLAQNGSKVFPEVTDAGSLGKAYKVLVPKSRTAKTLLDRELLAAWLNYAHGVHDGSTKVHGSTTLTKAIGSAERYRTAKGTSAQLKKAAGYLYKHVNK</sequence>
<dbReference type="InterPro" id="IPR022398">
    <property type="entry name" value="Peptidase_S8_His-AS"/>
</dbReference>
<name>A0ABP6YSM0_9ACTN</name>
<evidence type="ECO:0000256" key="4">
    <source>
        <dbReference type="ARBA" id="ARBA00022825"/>
    </source>
</evidence>
<dbReference type="RefSeq" id="WP_345571283.1">
    <property type="nucleotide sequence ID" value="NZ_BAABDQ010000025.1"/>
</dbReference>
<feature type="chain" id="PRO_5045904946" description="Peptidase S8/S53 domain-containing protein" evidence="8">
    <location>
        <begin position="30"/>
        <end position="635"/>
    </location>
</feature>
<dbReference type="SUPFAM" id="SSF52743">
    <property type="entry name" value="Subtilisin-like"/>
    <property type="match status" value="1"/>
</dbReference>
<feature type="active site" description="Charge relay system" evidence="5">
    <location>
        <position position="212"/>
    </location>
</feature>
<keyword evidence="4 5" id="KW-0720">Serine protease</keyword>
<accession>A0ABP6YSM0</accession>
<dbReference type="InterPro" id="IPR036852">
    <property type="entry name" value="Peptidase_S8/S53_dom_sf"/>
</dbReference>
<gene>
    <name evidence="10" type="ORF">GCM10022419_086000</name>
</gene>
<dbReference type="InterPro" id="IPR023828">
    <property type="entry name" value="Peptidase_S8_Ser-AS"/>
</dbReference>